<gene>
    <name evidence="2" type="ORF">ISG29_00280</name>
</gene>
<keyword evidence="3" id="KW-1185">Reference proteome</keyword>
<dbReference type="EMBL" id="JADIVZ010000001">
    <property type="protein sequence ID" value="MBF4160110.1"/>
    <property type="molecule type" value="Genomic_DNA"/>
</dbReference>
<evidence type="ECO:0000259" key="1">
    <source>
        <dbReference type="SMART" id="SM00382"/>
    </source>
</evidence>
<feature type="domain" description="AAA+ ATPase" evidence="1">
    <location>
        <begin position="30"/>
        <end position="166"/>
    </location>
</feature>
<dbReference type="Proteomes" id="UP000656804">
    <property type="component" value="Unassembled WGS sequence"/>
</dbReference>
<dbReference type="SUPFAM" id="SSF52540">
    <property type="entry name" value="P-loop containing nucleoside triphosphate hydrolases"/>
    <property type="match status" value="1"/>
</dbReference>
<proteinExistence type="predicted"/>
<dbReference type="RefSeq" id="WP_194501381.1">
    <property type="nucleotide sequence ID" value="NZ_JADIVZ010000001.1"/>
</dbReference>
<dbReference type="InterPro" id="IPR003593">
    <property type="entry name" value="AAA+_ATPase"/>
</dbReference>
<dbReference type="InterPro" id="IPR027417">
    <property type="entry name" value="P-loop_NTPase"/>
</dbReference>
<organism evidence="2 3">
    <name type="scientific">Nocardioides acrostichi</name>
    <dbReference type="NCBI Taxonomy" id="2784339"/>
    <lineage>
        <taxon>Bacteria</taxon>
        <taxon>Bacillati</taxon>
        <taxon>Actinomycetota</taxon>
        <taxon>Actinomycetes</taxon>
        <taxon>Propionibacteriales</taxon>
        <taxon>Nocardioidaceae</taxon>
        <taxon>Nocardioides</taxon>
    </lineage>
</organism>
<dbReference type="AlphaFoldDB" id="A0A930UY15"/>
<accession>A0A930UY15</accession>
<protein>
    <recommendedName>
        <fullName evidence="1">AAA+ ATPase domain-containing protein</fullName>
    </recommendedName>
</protein>
<comment type="caution">
    <text evidence="2">The sequence shown here is derived from an EMBL/GenBank/DDBJ whole genome shotgun (WGS) entry which is preliminary data.</text>
</comment>
<evidence type="ECO:0000313" key="2">
    <source>
        <dbReference type="EMBL" id="MBF4160110.1"/>
    </source>
</evidence>
<dbReference type="SMART" id="SM00382">
    <property type="entry name" value="AAA"/>
    <property type="match status" value="1"/>
</dbReference>
<reference evidence="2" key="1">
    <citation type="submission" date="2020-11" db="EMBL/GenBank/DDBJ databases">
        <title>Nocardioides sp. CBS4Y-1, whole genome shotgun sequence.</title>
        <authorList>
            <person name="Tuo L."/>
        </authorList>
    </citation>
    <scope>NUCLEOTIDE SEQUENCE</scope>
    <source>
        <strain evidence="2">CBS4Y-1</strain>
    </source>
</reference>
<name>A0A930UY15_9ACTN</name>
<evidence type="ECO:0000313" key="3">
    <source>
        <dbReference type="Proteomes" id="UP000656804"/>
    </source>
</evidence>
<sequence length="323" mass="34216">MNVVQMPVDADARLLNRAYELEQIERAVSQGTTTMVSGGAGVGVTTTLGAAASHARAAGRRVVTIAASAWARSNISQLEPLLLLVDGSDLVVVDDVHRLQPPTVDALGMALTDLGATLLVGTHGQAGSLFERAENEHVGLAGLDRAAVALLVSEAFGREMGPSDPLVAAFHRATNGRPSALRAHLDDPDVREAVSGMRVPDPGMIVQAAARVLPERVQHQVARLDGEQQIALAIVALGGETVPANLLEVAAGVDQMRACAEIGLLRRADYGGYRFRQGSVREMITMSVAPQVRSAASKRLVEAADALGYHLRPSEIERYATWY</sequence>